<dbReference type="OrthoDB" id="299121at2157"/>
<evidence type="ECO:0000313" key="2">
    <source>
        <dbReference type="Proteomes" id="UP000010846"/>
    </source>
</evidence>
<sequence length="90" mass="9988">MSGDETAVLDRIVDDETAVLLLEDDGEVVDQVTLPVDRLPADGRTDGAVYDLEMDDGDVVSLSYRADETASRRESAQNRFDRLAERLDDK</sequence>
<dbReference type="GeneID" id="14376877"/>
<evidence type="ECO:0000313" key="1">
    <source>
        <dbReference type="EMBL" id="AGB16954.1"/>
    </source>
</evidence>
<dbReference type="eggNOG" id="arCOG06330">
    <property type="taxonomic scope" value="Archaea"/>
</dbReference>
<keyword evidence="2" id="KW-1185">Reference proteome</keyword>
<name>L0IDX1_HALRX</name>
<dbReference type="Pfam" id="PF11213">
    <property type="entry name" value="DUF3006"/>
    <property type="match status" value="1"/>
</dbReference>
<reference evidence="1" key="1">
    <citation type="submission" date="2011-09" db="EMBL/GenBank/DDBJ databases">
        <title>Complete sequence of Halovivax ruber XH-70.</title>
        <authorList>
            <consortium name="US DOE Joint Genome Institute"/>
            <person name="Lucas S."/>
            <person name="Han J."/>
            <person name="Lapidus A."/>
            <person name="Cheng J.-F."/>
            <person name="Goodwin L."/>
            <person name="Pitluck S."/>
            <person name="Peters L."/>
            <person name="Mikhailova N."/>
            <person name="Davenport K."/>
            <person name="Detter J.C."/>
            <person name="Han C."/>
            <person name="Tapia R."/>
            <person name="Land M."/>
            <person name="Hauser L."/>
            <person name="Kyrpides N."/>
            <person name="Ivanova N."/>
            <person name="Pagani I."/>
            <person name="Sproer C."/>
            <person name="Anderson I."/>
            <person name="Woyke T."/>
        </authorList>
    </citation>
    <scope>NUCLEOTIDE SEQUENCE</scope>
    <source>
        <strain evidence="1">XH-70</strain>
    </source>
</reference>
<evidence type="ECO:0008006" key="3">
    <source>
        <dbReference type="Google" id="ProtNLM"/>
    </source>
</evidence>
<dbReference type="HOGENOM" id="CLU_170810_0_0_2"/>
<dbReference type="InterPro" id="IPR021377">
    <property type="entry name" value="DUF3006"/>
</dbReference>
<dbReference type="EMBL" id="CP003050">
    <property type="protein sequence ID" value="AGB16954.1"/>
    <property type="molecule type" value="Genomic_DNA"/>
</dbReference>
<dbReference type="KEGG" id="hru:Halru_2369"/>
<dbReference type="RefSeq" id="WP_015301558.1">
    <property type="nucleotide sequence ID" value="NC_019964.1"/>
</dbReference>
<dbReference type="AlphaFoldDB" id="L0IDX1"/>
<organism evidence="1 2">
    <name type="scientific">Halovivax ruber (strain DSM 18193 / JCM 13892 / XH-70)</name>
    <dbReference type="NCBI Taxonomy" id="797302"/>
    <lineage>
        <taxon>Archaea</taxon>
        <taxon>Methanobacteriati</taxon>
        <taxon>Methanobacteriota</taxon>
        <taxon>Stenosarchaea group</taxon>
        <taxon>Halobacteria</taxon>
        <taxon>Halobacteriales</taxon>
        <taxon>Natrialbaceae</taxon>
        <taxon>Halovivax</taxon>
    </lineage>
</organism>
<gene>
    <name evidence="1" type="ordered locus">Halru_2369</name>
</gene>
<accession>L0IDX1</accession>
<dbReference type="Proteomes" id="UP000010846">
    <property type="component" value="Chromosome"/>
</dbReference>
<protein>
    <recommendedName>
        <fullName evidence="3">DUF3006 domain-containing protein</fullName>
    </recommendedName>
</protein>
<proteinExistence type="predicted"/>
<dbReference type="STRING" id="797302.Halru_2369"/>